<dbReference type="AlphaFoldDB" id="V6LPX0"/>
<keyword evidence="11" id="KW-0808">Transferase</keyword>
<evidence type="ECO:0000259" key="8">
    <source>
        <dbReference type="Pfam" id="PF04095"/>
    </source>
</evidence>
<dbReference type="InterPro" id="IPR041619">
    <property type="entry name" value="NAPRTase_C"/>
</dbReference>
<dbReference type="GO" id="GO:0005829">
    <property type="term" value="C:cytosol"/>
    <property type="evidence" value="ECO:0007669"/>
    <property type="project" value="TreeGrafter"/>
</dbReference>
<comment type="similarity">
    <text evidence="2">Belongs to the NAPRTase family.</text>
</comment>
<reference evidence="11" key="1">
    <citation type="journal article" date="2014" name="PLoS Genet.">
        <title>The Genome of Spironucleus salmonicida Highlights a Fish Pathogen Adapted to Fluctuating Environments.</title>
        <authorList>
            <person name="Xu F."/>
            <person name="Jerlstrom-Hultqvist J."/>
            <person name="Einarsson E."/>
            <person name="Astvaldsson A."/>
            <person name="Svard S.G."/>
            <person name="Andersson J.O."/>
        </authorList>
    </citation>
    <scope>NUCLEOTIDE SEQUENCE</scope>
</reference>
<evidence type="ECO:0000259" key="10">
    <source>
        <dbReference type="Pfam" id="PF17956"/>
    </source>
</evidence>
<sequence>MDHRITPLLTDQYQISMAYSYFISNSHNDRATFELFFRKNPFHGEYAIFAGIGQFMEFLVNFHYTENEINFLKQTLPNADPLFFEYLISLDYSMLTVKAPVEGQIVFANEPLLVISGPLGFVQLLETTALTLINFATLVTTNACRFRMAAHPEFSNLQLTRQADVKLFVKNCINSVHLLEFGLRRAQGIDGGLSASKYAMMGGFNSTSNIEAARRCGMLPSGTVAHSFIMSFSESLEIYVKNHSLGEGFTQFVSRCLFWRQFLFQSKNSIFMQYCANESELTSFAVFAYTQPKNFTVLVDTYNILDSGVHNFIIVALSLIELSYKPKGLRIDSGDLCYFSKQTRDLLDSVDILMVEAFKSITNKNYEHEIAQAKIVVSNDITEEVLYQLIKDSAKINAYGIGTHLVTCKSQPALGGVFKLVEKSGIPKMKLSAEKGKATIAGAKEVYRLFLSNGEPFDDLICSPEEQAPQLGEIIICIHPQDELLRVKILPAKVERLFIDYILDGKLLYPHKTDNSNFIKLIHKTVEEIRQEVIERMYYLRPDHKRAVNPAPYKVSLSENMSMQQRKISLESKSIPLIQ</sequence>
<feature type="domain" description="Nicotinate phosphoribosyltransferase N-terminal" evidence="9">
    <location>
        <begin position="8"/>
        <end position="134"/>
    </location>
</feature>
<feature type="domain" description="Nicotinate/nicotinamide phosphoribosyltransferase" evidence="8">
    <location>
        <begin position="177"/>
        <end position="436"/>
    </location>
</feature>
<comment type="catalytic activity">
    <reaction evidence="7">
        <text>5-phospho-alpha-D-ribose 1-diphosphate + nicotinate + ATP + H2O = nicotinate beta-D-ribonucleotide + ADP + phosphate + diphosphate</text>
        <dbReference type="Rhea" id="RHEA:36163"/>
        <dbReference type="ChEBI" id="CHEBI:15377"/>
        <dbReference type="ChEBI" id="CHEBI:30616"/>
        <dbReference type="ChEBI" id="CHEBI:32544"/>
        <dbReference type="ChEBI" id="CHEBI:33019"/>
        <dbReference type="ChEBI" id="CHEBI:43474"/>
        <dbReference type="ChEBI" id="CHEBI:57502"/>
        <dbReference type="ChEBI" id="CHEBI:58017"/>
        <dbReference type="ChEBI" id="CHEBI:456216"/>
        <dbReference type="EC" id="6.3.4.21"/>
    </reaction>
</comment>
<evidence type="ECO:0000256" key="4">
    <source>
        <dbReference type="ARBA" id="ARBA00022553"/>
    </source>
</evidence>
<dbReference type="SUPFAM" id="SSF54675">
    <property type="entry name" value="Nicotinate/Quinolinate PRTase N-terminal domain-like"/>
    <property type="match status" value="1"/>
</dbReference>
<dbReference type="InterPro" id="IPR041525">
    <property type="entry name" value="N/Namide_PRibTrfase"/>
</dbReference>
<evidence type="ECO:0000313" key="11">
    <source>
        <dbReference type="EMBL" id="EST46288.1"/>
    </source>
</evidence>
<evidence type="ECO:0000256" key="7">
    <source>
        <dbReference type="ARBA" id="ARBA00048668"/>
    </source>
</evidence>
<dbReference type="Gene3D" id="3.20.140.10">
    <property type="entry name" value="nicotinate phosphoribosyltransferase"/>
    <property type="match status" value="2"/>
</dbReference>
<dbReference type="InterPro" id="IPR013785">
    <property type="entry name" value="Aldolase_TIM"/>
</dbReference>
<name>V6LPX0_9EUKA</name>
<dbReference type="VEuPathDB" id="GiardiaDB:SS50377_23187"/>
<dbReference type="EC" id="6.3.4.21" evidence="3"/>
<evidence type="ECO:0000256" key="5">
    <source>
        <dbReference type="ARBA" id="ARBA00022598"/>
    </source>
</evidence>
<dbReference type="GO" id="GO:0016757">
    <property type="term" value="F:glycosyltransferase activity"/>
    <property type="evidence" value="ECO:0007669"/>
    <property type="project" value="UniProtKB-KW"/>
</dbReference>
<dbReference type="GO" id="GO:0034355">
    <property type="term" value="P:NAD+ biosynthetic process via the salvage pathway"/>
    <property type="evidence" value="ECO:0007669"/>
    <property type="project" value="TreeGrafter"/>
</dbReference>
<dbReference type="Pfam" id="PF17956">
    <property type="entry name" value="NAPRTase_C"/>
    <property type="match status" value="1"/>
</dbReference>
<dbReference type="EMBL" id="KI546078">
    <property type="protein sequence ID" value="EST46288.1"/>
    <property type="molecule type" value="Genomic_DNA"/>
</dbReference>
<evidence type="ECO:0000256" key="6">
    <source>
        <dbReference type="ARBA" id="ARBA00022642"/>
    </source>
</evidence>
<organism evidence="11">
    <name type="scientific">Spironucleus salmonicida</name>
    <dbReference type="NCBI Taxonomy" id="348837"/>
    <lineage>
        <taxon>Eukaryota</taxon>
        <taxon>Metamonada</taxon>
        <taxon>Diplomonadida</taxon>
        <taxon>Hexamitidae</taxon>
        <taxon>Hexamitinae</taxon>
        <taxon>Spironucleus</taxon>
    </lineage>
</organism>
<evidence type="ECO:0000256" key="1">
    <source>
        <dbReference type="ARBA" id="ARBA00004952"/>
    </source>
</evidence>
<dbReference type="GO" id="GO:0004516">
    <property type="term" value="F:nicotinate phosphoribosyltransferase activity"/>
    <property type="evidence" value="ECO:0007669"/>
    <property type="project" value="UniProtKB-EC"/>
</dbReference>
<gene>
    <name evidence="11" type="ORF">SS50377_13674</name>
</gene>
<feature type="domain" description="Nicotinate phosphoribosyltransferase C-terminal" evidence="10">
    <location>
        <begin position="444"/>
        <end position="561"/>
    </location>
</feature>
<keyword evidence="11" id="KW-0328">Glycosyltransferase</keyword>
<dbReference type="SUPFAM" id="SSF51690">
    <property type="entry name" value="Nicotinate/Quinolinate PRTase C-terminal domain-like"/>
    <property type="match status" value="1"/>
</dbReference>
<dbReference type="Pfam" id="PF17767">
    <property type="entry name" value="NAPRTase_N"/>
    <property type="match status" value="1"/>
</dbReference>
<keyword evidence="4" id="KW-0597">Phosphoprotein</keyword>
<accession>V6LPX0</accession>
<dbReference type="PANTHER" id="PTHR11098:SF1">
    <property type="entry name" value="NICOTINATE PHOSPHORIBOSYLTRANSFERASE"/>
    <property type="match status" value="1"/>
</dbReference>
<protein>
    <recommendedName>
        <fullName evidence="3">nicotinate phosphoribosyltransferase</fullName>
        <ecNumber evidence="3">6.3.4.21</ecNumber>
    </recommendedName>
</protein>
<evidence type="ECO:0000256" key="2">
    <source>
        <dbReference type="ARBA" id="ARBA00010897"/>
    </source>
</evidence>
<keyword evidence="6" id="KW-0662">Pyridine nucleotide biosynthesis</keyword>
<keyword evidence="5" id="KW-0436">Ligase</keyword>
<dbReference type="CDD" id="cd01570">
    <property type="entry name" value="NAPRTase_A"/>
    <property type="match status" value="1"/>
</dbReference>
<evidence type="ECO:0000259" key="9">
    <source>
        <dbReference type="Pfam" id="PF17767"/>
    </source>
</evidence>
<dbReference type="PANTHER" id="PTHR11098">
    <property type="entry name" value="NICOTINATE PHOSPHORIBOSYLTRANSFERASE"/>
    <property type="match status" value="1"/>
</dbReference>
<dbReference type="InterPro" id="IPR007229">
    <property type="entry name" value="Nic_PRibTrfase-Fam"/>
</dbReference>
<dbReference type="InterPro" id="IPR040727">
    <property type="entry name" value="NAPRTase_N"/>
</dbReference>
<dbReference type="UniPathway" id="UPA00253">
    <property type="reaction ID" value="UER00457"/>
</dbReference>
<proteinExistence type="inferred from homology"/>
<dbReference type="Gene3D" id="3.20.20.70">
    <property type="entry name" value="Aldolase class I"/>
    <property type="match status" value="2"/>
</dbReference>
<evidence type="ECO:0000256" key="3">
    <source>
        <dbReference type="ARBA" id="ARBA00013236"/>
    </source>
</evidence>
<dbReference type="InterPro" id="IPR036068">
    <property type="entry name" value="Nicotinate_pribotase-like_C"/>
</dbReference>
<dbReference type="PIRSF" id="PIRSF000484">
    <property type="entry name" value="NAPRT"/>
    <property type="match status" value="1"/>
</dbReference>
<comment type="pathway">
    <text evidence="1">Cofactor biosynthesis; NAD(+) biosynthesis; nicotinate D-ribonucleotide from nicotinate: step 1/1.</text>
</comment>
<dbReference type="Pfam" id="PF04095">
    <property type="entry name" value="NAPRTase"/>
    <property type="match status" value="1"/>
</dbReference>